<feature type="transmembrane region" description="Helical" evidence="6">
    <location>
        <begin position="223"/>
        <end position="247"/>
    </location>
</feature>
<evidence type="ECO:0000313" key="8">
    <source>
        <dbReference type="Proteomes" id="UP001637993"/>
    </source>
</evidence>
<dbReference type="PANTHER" id="PTHR42770">
    <property type="entry name" value="AMINO ACID TRANSPORTER-RELATED"/>
    <property type="match status" value="1"/>
</dbReference>
<dbReference type="Pfam" id="PF13520">
    <property type="entry name" value="AA_permease_2"/>
    <property type="match status" value="1"/>
</dbReference>
<accession>A0ABW9MZP7</accession>
<protein>
    <submittedName>
        <fullName evidence="7">APC family permease</fullName>
    </submittedName>
</protein>
<feature type="transmembrane region" description="Helical" evidence="6">
    <location>
        <begin position="120"/>
        <end position="138"/>
    </location>
</feature>
<evidence type="ECO:0000256" key="6">
    <source>
        <dbReference type="SAM" id="Phobius"/>
    </source>
</evidence>
<keyword evidence="5 6" id="KW-0472">Membrane</keyword>
<feature type="transmembrane region" description="Helical" evidence="6">
    <location>
        <begin position="150"/>
        <end position="167"/>
    </location>
</feature>
<evidence type="ECO:0000256" key="4">
    <source>
        <dbReference type="ARBA" id="ARBA00022989"/>
    </source>
</evidence>
<dbReference type="RefSeq" id="WP_410023862.1">
    <property type="nucleotide sequence ID" value="NZ_JBGMEG010000003.1"/>
</dbReference>
<evidence type="ECO:0000256" key="1">
    <source>
        <dbReference type="ARBA" id="ARBA00004651"/>
    </source>
</evidence>
<evidence type="ECO:0000256" key="3">
    <source>
        <dbReference type="ARBA" id="ARBA00022692"/>
    </source>
</evidence>
<dbReference type="InterPro" id="IPR050367">
    <property type="entry name" value="APC_superfamily"/>
</dbReference>
<feature type="transmembrane region" description="Helical" evidence="6">
    <location>
        <begin position="267"/>
        <end position="285"/>
    </location>
</feature>
<comment type="subcellular location">
    <subcellularLocation>
        <location evidence="1">Cell membrane</location>
        <topology evidence="1">Multi-pass membrane protein</topology>
    </subcellularLocation>
</comment>
<evidence type="ECO:0000256" key="5">
    <source>
        <dbReference type="ARBA" id="ARBA00023136"/>
    </source>
</evidence>
<organism evidence="7 8">
    <name type="scientific">Anaerococcus groningensis</name>
    <dbReference type="NCBI Taxonomy" id="3115616"/>
    <lineage>
        <taxon>Bacteria</taxon>
        <taxon>Bacillati</taxon>
        <taxon>Bacillota</taxon>
        <taxon>Tissierellia</taxon>
        <taxon>Tissierellales</taxon>
        <taxon>Peptoniphilaceae</taxon>
        <taxon>Anaerococcus</taxon>
    </lineage>
</organism>
<feature type="transmembrane region" description="Helical" evidence="6">
    <location>
        <begin position="383"/>
        <end position="402"/>
    </location>
</feature>
<keyword evidence="4 6" id="KW-1133">Transmembrane helix</keyword>
<evidence type="ECO:0000313" key="7">
    <source>
        <dbReference type="EMBL" id="MFO3717281.1"/>
    </source>
</evidence>
<evidence type="ECO:0000256" key="2">
    <source>
        <dbReference type="ARBA" id="ARBA00022475"/>
    </source>
</evidence>
<dbReference type="PIRSF" id="PIRSF006060">
    <property type="entry name" value="AA_transporter"/>
    <property type="match status" value="1"/>
</dbReference>
<feature type="transmembrane region" description="Helical" evidence="6">
    <location>
        <begin position="317"/>
        <end position="335"/>
    </location>
</feature>
<feature type="transmembrane region" description="Helical" evidence="6">
    <location>
        <begin position="90"/>
        <end position="114"/>
    </location>
</feature>
<dbReference type="EMBL" id="JBGMEG010000003">
    <property type="protein sequence ID" value="MFO3717281.1"/>
    <property type="molecule type" value="Genomic_DNA"/>
</dbReference>
<keyword evidence="8" id="KW-1185">Reference proteome</keyword>
<dbReference type="PANTHER" id="PTHR42770:SF7">
    <property type="entry name" value="MEMBRANE PROTEIN"/>
    <property type="match status" value="1"/>
</dbReference>
<dbReference type="Gene3D" id="1.20.1740.10">
    <property type="entry name" value="Amino acid/polyamine transporter I"/>
    <property type="match status" value="1"/>
</dbReference>
<feature type="transmembrane region" description="Helical" evidence="6">
    <location>
        <begin position="408"/>
        <end position="425"/>
    </location>
</feature>
<keyword evidence="3 6" id="KW-0812">Transmembrane</keyword>
<feature type="transmembrane region" description="Helical" evidence="6">
    <location>
        <begin position="43"/>
        <end position="69"/>
    </location>
</feature>
<dbReference type="InterPro" id="IPR002293">
    <property type="entry name" value="AA/rel_permease1"/>
</dbReference>
<sequence>MRQESKLIRNLGFWDLMAIAIGQIIGAGIMSTTGVAIGMTGTGVVLAFLLSPILTTISIFPSTVLGSAVPATGGPYRYTSRLLGKVPGMIYLLLHITMNISFAQWALSFASYFVSLVSGWDQHIIAIVTLTIFFLTNLVGTKTAANFNKVITLILIGGLAMFVAFGLPKTDFSYVFDPGNLFKNGSFAFISTLALLSSATAGAQCLAEYGGEVKNPGKDIPKAIILSTLGVGVFYVLISMVAAGNLPIEVVADKPLTLVAEKTMPRAAFYIFVIGAALGSTASTINSSFSWVTKPLLVACDDGLLPKSLGKVSKNGVPYKLLTFFYLIGIIPLLIGYDISFITKFVTANSLLSKILVCLALYKLASDRPEILNKSTMKITAKGAKIISVAGISILILLSSSLLLNLPLYVALFIGLLVLFVVIFVKTYGKNVILEDDLLVNYTGAIEN</sequence>
<dbReference type="Proteomes" id="UP001637993">
    <property type="component" value="Unassembled WGS sequence"/>
</dbReference>
<keyword evidence="2" id="KW-1003">Cell membrane</keyword>
<comment type="caution">
    <text evidence="7">The sequence shown here is derived from an EMBL/GenBank/DDBJ whole genome shotgun (WGS) entry which is preliminary data.</text>
</comment>
<feature type="transmembrane region" description="Helical" evidence="6">
    <location>
        <begin position="12"/>
        <end position="37"/>
    </location>
</feature>
<proteinExistence type="predicted"/>
<name>A0ABW9MZP7_9FIRM</name>
<reference evidence="7 8" key="1">
    <citation type="journal article" date="2025" name="Anaerobe">
        <title>Description of Anaerococcus kampingiae sp. nov., Anaerococcus groningensis sp. nov., Anaerococcus martiniensis sp. nov., and Anaerococcus cruorum sp. nov., isolated from human clinical specimens.</title>
        <authorList>
            <person name="Boiten K.E."/>
            <person name="Meijer J."/>
            <person name="van Wezel E.M."/>
            <person name="Veloo A.C.M."/>
        </authorList>
    </citation>
    <scope>NUCLEOTIDE SEQUENCE [LARGE SCALE GENOMIC DNA]</scope>
    <source>
        <strain evidence="7 8">ENR1011</strain>
    </source>
</reference>
<gene>
    <name evidence="7" type="ORF">AB9Q04_02805</name>
</gene>